<name>A0A3Q0SYT1_AMPCI</name>
<proteinExistence type="predicted"/>
<dbReference type="AlphaFoldDB" id="A0A3Q0SYT1"/>
<sequence>CDVLVFYTIIMLFLFCSSTEGCCPPEWTALESSCYYFSNVSLSWNDSRDWCETRQAHLVILRADKEWVRQVLPYLRINNRALWNSMTCKKTLCDACYLFTLLSRSLSGCVSDVMFPVLYSTQLNSILFI</sequence>
<evidence type="ECO:0000256" key="3">
    <source>
        <dbReference type="SAM" id="SignalP"/>
    </source>
</evidence>
<feature type="chain" id="PRO_5018665559" description="C-type lectin domain-containing protein" evidence="3">
    <location>
        <begin position="22"/>
        <end position="129"/>
    </location>
</feature>
<evidence type="ECO:0000256" key="1">
    <source>
        <dbReference type="ARBA" id="ARBA00022734"/>
    </source>
</evidence>
<evidence type="ECO:0008006" key="6">
    <source>
        <dbReference type="Google" id="ProtNLM"/>
    </source>
</evidence>
<keyword evidence="2" id="KW-1015">Disulfide bond</keyword>
<keyword evidence="3" id="KW-0732">Signal</keyword>
<reference evidence="4" key="1">
    <citation type="submission" date="2025-08" db="UniProtKB">
        <authorList>
            <consortium name="Ensembl"/>
        </authorList>
    </citation>
    <scope>IDENTIFICATION</scope>
</reference>
<dbReference type="SUPFAM" id="SSF56436">
    <property type="entry name" value="C-type lectin-like"/>
    <property type="match status" value="1"/>
</dbReference>
<dbReference type="STRING" id="61819.ENSACIP00000030031"/>
<dbReference type="Gene3D" id="3.10.100.10">
    <property type="entry name" value="Mannose-Binding Protein A, subunit A"/>
    <property type="match status" value="1"/>
</dbReference>
<evidence type="ECO:0000256" key="2">
    <source>
        <dbReference type="ARBA" id="ARBA00023157"/>
    </source>
</evidence>
<dbReference type="PANTHER" id="PTHR46746:SF9">
    <property type="entry name" value="CD209 ANTIGEN-LIKE PROTEIN C-LIKE"/>
    <property type="match status" value="1"/>
</dbReference>
<evidence type="ECO:0000313" key="4">
    <source>
        <dbReference type="Ensembl" id="ENSACIP00000030031.1"/>
    </source>
</evidence>
<accession>A0A3Q0SYT1</accession>
<dbReference type="InterPro" id="IPR016187">
    <property type="entry name" value="CTDL_fold"/>
</dbReference>
<dbReference type="Proteomes" id="UP000261340">
    <property type="component" value="Unplaced"/>
</dbReference>
<dbReference type="InterPro" id="IPR051379">
    <property type="entry name" value="C-type_Lectin_Receptor_IMM"/>
</dbReference>
<dbReference type="GO" id="GO:0030246">
    <property type="term" value="F:carbohydrate binding"/>
    <property type="evidence" value="ECO:0007669"/>
    <property type="project" value="UniProtKB-KW"/>
</dbReference>
<evidence type="ECO:0000313" key="5">
    <source>
        <dbReference type="Proteomes" id="UP000261340"/>
    </source>
</evidence>
<organism evidence="4 5">
    <name type="scientific">Amphilophus citrinellus</name>
    <name type="common">Midas cichlid</name>
    <name type="synonym">Cichlasoma citrinellum</name>
    <dbReference type="NCBI Taxonomy" id="61819"/>
    <lineage>
        <taxon>Eukaryota</taxon>
        <taxon>Metazoa</taxon>
        <taxon>Chordata</taxon>
        <taxon>Craniata</taxon>
        <taxon>Vertebrata</taxon>
        <taxon>Euteleostomi</taxon>
        <taxon>Actinopterygii</taxon>
        <taxon>Neopterygii</taxon>
        <taxon>Teleostei</taxon>
        <taxon>Neoteleostei</taxon>
        <taxon>Acanthomorphata</taxon>
        <taxon>Ovalentaria</taxon>
        <taxon>Cichlomorphae</taxon>
        <taxon>Cichliformes</taxon>
        <taxon>Cichlidae</taxon>
        <taxon>New World cichlids</taxon>
        <taxon>Cichlasomatinae</taxon>
        <taxon>Heroini</taxon>
        <taxon>Amphilophus</taxon>
    </lineage>
</organism>
<dbReference type="Ensembl" id="ENSACIT00000030819.1">
    <property type="protein sequence ID" value="ENSACIP00000030031.1"/>
    <property type="gene ID" value="ENSACIG00000023245.1"/>
</dbReference>
<keyword evidence="5" id="KW-1185">Reference proteome</keyword>
<dbReference type="GeneTree" id="ENSGT01060000250358"/>
<feature type="signal peptide" evidence="3">
    <location>
        <begin position="1"/>
        <end position="21"/>
    </location>
</feature>
<dbReference type="InterPro" id="IPR016186">
    <property type="entry name" value="C-type_lectin-like/link_sf"/>
</dbReference>
<dbReference type="PANTHER" id="PTHR46746">
    <property type="entry name" value="KILLER CELL LECTIN-LIKE RECEPTOR SUBFAMILY F MEMBER 2"/>
    <property type="match status" value="1"/>
</dbReference>
<keyword evidence="1" id="KW-0430">Lectin</keyword>
<reference evidence="4" key="2">
    <citation type="submission" date="2025-09" db="UniProtKB">
        <authorList>
            <consortium name="Ensembl"/>
        </authorList>
    </citation>
    <scope>IDENTIFICATION</scope>
</reference>
<protein>
    <recommendedName>
        <fullName evidence="6">C-type lectin domain-containing protein</fullName>
    </recommendedName>
</protein>